<feature type="region of interest" description="Disordered" evidence="1">
    <location>
        <begin position="59"/>
        <end position="103"/>
    </location>
</feature>
<organism evidence="2">
    <name type="scientific">Culex pipiens</name>
    <name type="common">House mosquito</name>
    <dbReference type="NCBI Taxonomy" id="7175"/>
    <lineage>
        <taxon>Eukaryota</taxon>
        <taxon>Metazoa</taxon>
        <taxon>Ecdysozoa</taxon>
        <taxon>Arthropoda</taxon>
        <taxon>Hexapoda</taxon>
        <taxon>Insecta</taxon>
        <taxon>Pterygota</taxon>
        <taxon>Neoptera</taxon>
        <taxon>Endopterygota</taxon>
        <taxon>Diptera</taxon>
        <taxon>Nematocera</taxon>
        <taxon>Culicoidea</taxon>
        <taxon>Culicidae</taxon>
        <taxon>Culicinae</taxon>
        <taxon>Culicini</taxon>
        <taxon>Culex</taxon>
        <taxon>Culex</taxon>
    </lineage>
</organism>
<protein>
    <submittedName>
        <fullName evidence="2">(northern house mosquito) hypothetical protein</fullName>
    </submittedName>
</protein>
<dbReference type="AlphaFoldDB" id="A0A8D8D259"/>
<evidence type="ECO:0000313" key="2">
    <source>
        <dbReference type="EMBL" id="CAG6504710.1"/>
    </source>
</evidence>
<proteinExistence type="predicted"/>
<evidence type="ECO:0000256" key="1">
    <source>
        <dbReference type="SAM" id="MobiDB-lite"/>
    </source>
</evidence>
<accession>A0A8D8D259</accession>
<dbReference type="EMBL" id="HBUE01255023">
    <property type="protein sequence ID" value="CAG6555991.1"/>
    <property type="molecule type" value="Transcribed_RNA"/>
</dbReference>
<reference evidence="2" key="1">
    <citation type="submission" date="2021-05" db="EMBL/GenBank/DDBJ databases">
        <authorList>
            <person name="Alioto T."/>
            <person name="Alioto T."/>
            <person name="Gomez Garrido J."/>
        </authorList>
    </citation>
    <scope>NUCLEOTIDE SEQUENCE</scope>
</reference>
<dbReference type="EMBL" id="HBUE01150041">
    <property type="protein sequence ID" value="CAG6504710.1"/>
    <property type="molecule type" value="Transcribed_RNA"/>
</dbReference>
<name>A0A8D8D259_CULPI</name>
<feature type="compositionally biased region" description="Low complexity" evidence="1">
    <location>
        <begin position="71"/>
        <end position="87"/>
    </location>
</feature>
<sequence>MVSSIGRDVVKLSGKTKFLGFGHPVGLRPSAAGTTSPGPLHGEFVLLVRHDAVRDISRDRFHVAANRQHRSQQSPPSVGPAPGSAPSGPAPPLQPFNILQQIA</sequence>
<dbReference type="EMBL" id="HBUE01097069">
    <property type="protein sequence ID" value="CAG6483554.1"/>
    <property type="molecule type" value="Transcribed_RNA"/>
</dbReference>